<protein>
    <submittedName>
        <fullName evidence="1">Uncharacterized protein</fullName>
    </submittedName>
</protein>
<gene>
    <name evidence="1" type="ORF">FB45DRAFT_509436</name>
</gene>
<organism evidence="1 2">
    <name type="scientific">Roridomyces roridus</name>
    <dbReference type="NCBI Taxonomy" id="1738132"/>
    <lineage>
        <taxon>Eukaryota</taxon>
        <taxon>Fungi</taxon>
        <taxon>Dikarya</taxon>
        <taxon>Basidiomycota</taxon>
        <taxon>Agaricomycotina</taxon>
        <taxon>Agaricomycetes</taxon>
        <taxon>Agaricomycetidae</taxon>
        <taxon>Agaricales</taxon>
        <taxon>Marasmiineae</taxon>
        <taxon>Mycenaceae</taxon>
        <taxon>Roridomyces</taxon>
    </lineage>
</organism>
<proteinExistence type="predicted"/>
<dbReference type="AlphaFoldDB" id="A0AAD7BWE9"/>
<dbReference type="EMBL" id="JARKIF010000008">
    <property type="protein sequence ID" value="KAJ7632606.1"/>
    <property type="molecule type" value="Genomic_DNA"/>
</dbReference>
<dbReference type="Proteomes" id="UP001221142">
    <property type="component" value="Unassembled WGS sequence"/>
</dbReference>
<accession>A0AAD7BWE9</accession>
<sequence>MSSPLYSKLLSISQKHATPASLEQLFSIRAPHAIHAWGHNYLLSRNPKLANRMDNDSFMSHVLISSKYLDTESLKIHDIIIDTESRKSAVHMSYFLVPKGSTETIENDLIWMLKFTDDDEVDKVLIEESVEFIDATASARMGTVSRQMHNGELDERVRGGLALQQGIEQGGLCYQPSYSARHHITVPDLAGMFIKSLTTNYILV</sequence>
<name>A0AAD7BWE9_9AGAR</name>
<reference evidence="1" key="1">
    <citation type="submission" date="2023-03" db="EMBL/GenBank/DDBJ databases">
        <title>Massive genome expansion in bonnet fungi (Mycena s.s.) driven by repeated elements and novel gene families across ecological guilds.</title>
        <authorList>
            <consortium name="Lawrence Berkeley National Laboratory"/>
            <person name="Harder C.B."/>
            <person name="Miyauchi S."/>
            <person name="Viragh M."/>
            <person name="Kuo A."/>
            <person name="Thoen E."/>
            <person name="Andreopoulos B."/>
            <person name="Lu D."/>
            <person name="Skrede I."/>
            <person name="Drula E."/>
            <person name="Henrissat B."/>
            <person name="Morin E."/>
            <person name="Kohler A."/>
            <person name="Barry K."/>
            <person name="LaButti K."/>
            <person name="Morin E."/>
            <person name="Salamov A."/>
            <person name="Lipzen A."/>
            <person name="Mereny Z."/>
            <person name="Hegedus B."/>
            <person name="Baldrian P."/>
            <person name="Stursova M."/>
            <person name="Weitz H."/>
            <person name="Taylor A."/>
            <person name="Grigoriev I.V."/>
            <person name="Nagy L.G."/>
            <person name="Martin F."/>
            <person name="Kauserud H."/>
        </authorList>
    </citation>
    <scope>NUCLEOTIDE SEQUENCE</scope>
    <source>
        <strain evidence="1">9284</strain>
    </source>
</reference>
<evidence type="ECO:0000313" key="2">
    <source>
        <dbReference type="Proteomes" id="UP001221142"/>
    </source>
</evidence>
<keyword evidence="2" id="KW-1185">Reference proteome</keyword>
<evidence type="ECO:0000313" key="1">
    <source>
        <dbReference type="EMBL" id="KAJ7632606.1"/>
    </source>
</evidence>
<comment type="caution">
    <text evidence="1">The sequence shown here is derived from an EMBL/GenBank/DDBJ whole genome shotgun (WGS) entry which is preliminary data.</text>
</comment>